<feature type="domain" description="DUF7129" evidence="1">
    <location>
        <begin position="8"/>
        <end position="51"/>
    </location>
</feature>
<evidence type="ECO:0000259" key="1">
    <source>
        <dbReference type="Pfam" id="PF23455"/>
    </source>
</evidence>
<dbReference type="AlphaFoldDB" id="A0ABD5R746"/>
<dbReference type="Pfam" id="PF23455">
    <property type="entry name" value="DUF7129"/>
    <property type="match status" value="1"/>
</dbReference>
<sequence>MVINNATVDPYTPERGYYECLSCGDRTTSTDRLTECPDCGGAVQNIAVARE</sequence>
<organism evidence="2 3">
    <name type="scientific">Salinirubrum litoreum</name>
    <dbReference type="NCBI Taxonomy" id="1126234"/>
    <lineage>
        <taxon>Archaea</taxon>
        <taxon>Methanobacteriati</taxon>
        <taxon>Methanobacteriota</taxon>
        <taxon>Stenosarchaea group</taxon>
        <taxon>Halobacteria</taxon>
        <taxon>Halobacteriales</taxon>
        <taxon>Haloferacaceae</taxon>
        <taxon>Salinirubrum</taxon>
    </lineage>
</organism>
<comment type="caution">
    <text evidence="2">The sequence shown here is derived from an EMBL/GenBank/DDBJ whole genome shotgun (WGS) entry which is preliminary data.</text>
</comment>
<dbReference type="EMBL" id="JBHSKX010000001">
    <property type="protein sequence ID" value="MFC5365879.1"/>
    <property type="molecule type" value="Genomic_DNA"/>
</dbReference>
<gene>
    <name evidence="2" type="ORF">ACFPJ5_02945</name>
</gene>
<dbReference type="InterPro" id="IPR055553">
    <property type="entry name" value="DUF7129"/>
</dbReference>
<accession>A0ABD5R746</accession>
<proteinExistence type="predicted"/>
<reference evidence="2 3" key="1">
    <citation type="journal article" date="2019" name="Int. J. Syst. Evol. Microbiol.">
        <title>The Global Catalogue of Microorganisms (GCM) 10K type strain sequencing project: providing services to taxonomists for standard genome sequencing and annotation.</title>
        <authorList>
            <consortium name="The Broad Institute Genomics Platform"/>
            <consortium name="The Broad Institute Genome Sequencing Center for Infectious Disease"/>
            <person name="Wu L."/>
            <person name="Ma J."/>
        </authorList>
    </citation>
    <scope>NUCLEOTIDE SEQUENCE [LARGE SCALE GENOMIC DNA]</scope>
    <source>
        <strain evidence="2 3">CGMCC 1.12237</strain>
    </source>
</reference>
<evidence type="ECO:0000313" key="2">
    <source>
        <dbReference type="EMBL" id="MFC5365879.1"/>
    </source>
</evidence>
<keyword evidence="3" id="KW-1185">Reference proteome</keyword>
<dbReference type="RefSeq" id="WP_227228792.1">
    <property type="nucleotide sequence ID" value="NZ_JAJCVJ010000001.1"/>
</dbReference>
<protein>
    <submittedName>
        <fullName evidence="2">Rubrerythrin-like domain-containing protein</fullName>
    </submittedName>
</protein>
<evidence type="ECO:0000313" key="3">
    <source>
        <dbReference type="Proteomes" id="UP001596201"/>
    </source>
</evidence>
<dbReference type="NCBIfam" id="NF033497">
    <property type="entry name" value="rubre_like_arch"/>
    <property type="match status" value="1"/>
</dbReference>
<name>A0ABD5R746_9EURY</name>
<dbReference type="Proteomes" id="UP001596201">
    <property type="component" value="Unassembled WGS sequence"/>
</dbReference>